<keyword evidence="1 2" id="KW-0802">TPR repeat</keyword>
<dbReference type="VEuPathDB" id="TriTrypDB:TM35_000222690"/>
<gene>
    <name evidence="4" type="ORF">TM35_000222690</name>
</gene>
<name>A0A1X0NTN3_9TRYP</name>
<accession>A0A1X0NTN3</accession>
<proteinExistence type="predicted"/>
<dbReference type="STRING" id="67003.A0A1X0NTN3"/>
<dbReference type="PANTHER" id="PTHR46423">
    <property type="entry name" value="RNA POLYMERASE II-ASSOCIATED PROTEIN 3"/>
    <property type="match status" value="1"/>
</dbReference>
<evidence type="ECO:0000256" key="1">
    <source>
        <dbReference type="ARBA" id="ARBA00022803"/>
    </source>
</evidence>
<dbReference type="PROSITE" id="PS50005">
    <property type="entry name" value="TPR"/>
    <property type="match status" value="1"/>
</dbReference>
<sequence>MGRRRWMLLTGIAVIIPSVLLYTIARRRGRRTSVDVNKKNGTPVEYTEEQRRYHDMLHSLKERANAHFQASRYEEALAAYQECLDVTAALRDVDAESMLVDYTVRANVVMVFLRLQRPEEARIMATLLLQQPDSTASPLPNDLKVKVLYRRGLASRALGDNESALCDFRAAVQLSPGQRNLQAEKEIAALLHS</sequence>
<dbReference type="RefSeq" id="XP_028881536.1">
    <property type="nucleotide sequence ID" value="XM_029027316.1"/>
</dbReference>
<dbReference type="InterPro" id="IPR051966">
    <property type="entry name" value="RPAP3"/>
</dbReference>
<dbReference type="SUPFAM" id="SSF48452">
    <property type="entry name" value="TPR-like"/>
    <property type="match status" value="1"/>
</dbReference>
<dbReference type="AlphaFoldDB" id="A0A1X0NTN3"/>
<organism evidence="4 5">
    <name type="scientific">Trypanosoma theileri</name>
    <dbReference type="NCBI Taxonomy" id="67003"/>
    <lineage>
        <taxon>Eukaryota</taxon>
        <taxon>Discoba</taxon>
        <taxon>Euglenozoa</taxon>
        <taxon>Kinetoplastea</taxon>
        <taxon>Metakinetoplastina</taxon>
        <taxon>Trypanosomatida</taxon>
        <taxon>Trypanosomatidae</taxon>
        <taxon>Trypanosoma</taxon>
    </lineage>
</organism>
<dbReference type="InterPro" id="IPR019734">
    <property type="entry name" value="TPR_rpt"/>
</dbReference>
<keyword evidence="3" id="KW-1133">Transmembrane helix</keyword>
<dbReference type="SMART" id="SM00028">
    <property type="entry name" value="TPR"/>
    <property type="match status" value="2"/>
</dbReference>
<evidence type="ECO:0000313" key="4">
    <source>
        <dbReference type="EMBL" id="ORC87470.1"/>
    </source>
</evidence>
<keyword evidence="3" id="KW-0812">Transmembrane</keyword>
<comment type="caution">
    <text evidence="4">The sequence shown here is derived from an EMBL/GenBank/DDBJ whole genome shotgun (WGS) entry which is preliminary data.</text>
</comment>
<keyword evidence="5" id="KW-1185">Reference proteome</keyword>
<reference evidence="4 5" key="1">
    <citation type="submission" date="2017-03" db="EMBL/GenBank/DDBJ databases">
        <title>An alternative strategy for trypanosome survival in the mammalian bloodstream revealed through genome and transcriptome analysis of the ubiquitous bovine parasite Trypanosoma (Megatrypanum) theileri.</title>
        <authorList>
            <person name="Kelly S."/>
            <person name="Ivens A."/>
            <person name="Mott A."/>
            <person name="O'Neill E."/>
            <person name="Emms D."/>
            <person name="Macleod O."/>
            <person name="Voorheis P."/>
            <person name="Matthews J."/>
            <person name="Matthews K."/>
            <person name="Carrington M."/>
        </authorList>
    </citation>
    <scope>NUCLEOTIDE SEQUENCE [LARGE SCALE GENOMIC DNA]</scope>
    <source>
        <strain evidence="4">Edinburgh</strain>
    </source>
</reference>
<dbReference type="GeneID" id="39987096"/>
<dbReference type="EMBL" id="NBCO01000022">
    <property type="protein sequence ID" value="ORC87470.1"/>
    <property type="molecule type" value="Genomic_DNA"/>
</dbReference>
<dbReference type="InterPro" id="IPR011990">
    <property type="entry name" value="TPR-like_helical_dom_sf"/>
</dbReference>
<evidence type="ECO:0000313" key="5">
    <source>
        <dbReference type="Proteomes" id="UP000192257"/>
    </source>
</evidence>
<evidence type="ECO:0000256" key="2">
    <source>
        <dbReference type="PROSITE-ProRule" id="PRU00339"/>
    </source>
</evidence>
<evidence type="ECO:0000256" key="3">
    <source>
        <dbReference type="SAM" id="Phobius"/>
    </source>
</evidence>
<keyword evidence="3" id="KW-0472">Membrane</keyword>
<dbReference type="Gene3D" id="1.25.40.10">
    <property type="entry name" value="Tetratricopeptide repeat domain"/>
    <property type="match status" value="1"/>
</dbReference>
<feature type="transmembrane region" description="Helical" evidence="3">
    <location>
        <begin position="6"/>
        <end position="25"/>
    </location>
</feature>
<protein>
    <submittedName>
        <fullName evidence="4">Uncharacterized protein</fullName>
    </submittedName>
</protein>
<dbReference type="GO" id="GO:0101031">
    <property type="term" value="C:protein folding chaperone complex"/>
    <property type="evidence" value="ECO:0007669"/>
    <property type="project" value="TreeGrafter"/>
</dbReference>
<dbReference type="Proteomes" id="UP000192257">
    <property type="component" value="Unassembled WGS sequence"/>
</dbReference>
<dbReference type="PANTHER" id="PTHR46423:SF1">
    <property type="entry name" value="RNA POLYMERASE II-ASSOCIATED PROTEIN 3"/>
    <property type="match status" value="1"/>
</dbReference>
<dbReference type="Pfam" id="PF13181">
    <property type="entry name" value="TPR_8"/>
    <property type="match status" value="1"/>
</dbReference>
<dbReference type="OrthoDB" id="2942533at2759"/>
<feature type="repeat" description="TPR" evidence="2">
    <location>
        <begin position="145"/>
        <end position="178"/>
    </location>
</feature>